<evidence type="ECO:0000313" key="2">
    <source>
        <dbReference type="EMBL" id="KAJ7350808.1"/>
    </source>
</evidence>
<dbReference type="EMBL" id="JARIHO010000014">
    <property type="protein sequence ID" value="KAJ7350808.1"/>
    <property type="molecule type" value="Genomic_DNA"/>
</dbReference>
<evidence type="ECO:0000259" key="1">
    <source>
        <dbReference type="Pfam" id="PF20415"/>
    </source>
</evidence>
<dbReference type="InterPro" id="IPR046522">
    <property type="entry name" value="DUF6699"/>
</dbReference>
<gene>
    <name evidence="2" type="ORF">DFH08DRAFT_777093</name>
</gene>
<organism evidence="2 3">
    <name type="scientific">Mycena albidolilacea</name>
    <dbReference type="NCBI Taxonomy" id="1033008"/>
    <lineage>
        <taxon>Eukaryota</taxon>
        <taxon>Fungi</taxon>
        <taxon>Dikarya</taxon>
        <taxon>Basidiomycota</taxon>
        <taxon>Agaricomycotina</taxon>
        <taxon>Agaricomycetes</taxon>
        <taxon>Agaricomycetidae</taxon>
        <taxon>Agaricales</taxon>
        <taxon>Marasmiineae</taxon>
        <taxon>Mycenaceae</taxon>
        <taxon>Mycena</taxon>
    </lineage>
</organism>
<sequence>MQRHRRARRPLPSPRSAPPYTDNGFVYPIRPPPFFSGPPWFAGTPLMPTVPVPPSGVNMNTPSALAWQQHLATHFIPTPPPTFANTPAWPAHPPIPLEEGVVAVPADTLHWTPGTFPALPFGTPVPLHIHPALIPNPINPTIPQLQWDLLHAPELARLYTGRGILKKLDLKDDAVFPVADKVWIVPDDVNCPILAYWMQVWGPIVVEAEKGVKIRDLLDGVKAYFSKPLTRQDFRLIRRGRSPLNPTPLLPLRMAAVRRIEDAYELPEVSKQLFRRIDVLGAFRCWGGARPVVMQDGTWRLVLTLLPYVVPRVA</sequence>
<feature type="domain" description="DUF6699" evidence="1">
    <location>
        <begin position="145"/>
        <end position="289"/>
    </location>
</feature>
<reference evidence="2" key="1">
    <citation type="submission" date="2023-03" db="EMBL/GenBank/DDBJ databases">
        <title>Massive genome expansion in bonnet fungi (Mycena s.s.) driven by repeated elements and novel gene families across ecological guilds.</title>
        <authorList>
            <consortium name="Lawrence Berkeley National Laboratory"/>
            <person name="Harder C.B."/>
            <person name="Miyauchi S."/>
            <person name="Viragh M."/>
            <person name="Kuo A."/>
            <person name="Thoen E."/>
            <person name="Andreopoulos B."/>
            <person name="Lu D."/>
            <person name="Skrede I."/>
            <person name="Drula E."/>
            <person name="Henrissat B."/>
            <person name="Morin E."/>
            <person name="Kohler A."/>
            <person name="Barry K."/>
            <person name="LaButti K."/>
            <person name="Morin E."/>
            <person name="Salamov A."/>
            <person name="Lipzen A."/>
            <person name="Mereny Z."/>
            <person name="Hegedus B."/>
            <person name="Baldrian P."/>
            <person name="Stursova M."/>
            <person name="Weitz H."/>
            <person name="Taylor A."/>
            <person name="Grigoriev I.V."/>
            <person name="Nagy L.G."/>
            <person name="Martin F."/>
            <person name="Kauserud H."/>
        </authorList>
    </citation>
    <scope>NUCLEOTIDE SEQUENCE</scope>
    <source>
        <strain evidence="2">CBHHK002</strain>
    </source>
</reference>
<keyword evidence="3" id="KW-1185">Reference proteome</keyword>
<dbReference type="Pfam" id="PF20415">
    <property type="entry name" value="DUF6699"/>
    <property type="match status" value="1"/>
</dbReference>
<protein>
    <recommendedName>
        <fullName evidence="1">DUF6699 domain-containing protein</fullName>
    </recommendedName>
</protein>
<dbReference type="AlphaFoldDB" id="A0AAD7A7R2"/>
<evidence type="ECO:0000313" key="3">
    <source>
        <dbReference type="Proteomes" id="UP001218218"/>
    </source>
</evidence>
<proteinExistence type="predicted"/>
<accession>A0AAD7A7R2</accession>
<comment type="caution">
    <text evidence="2">The sequence shown here is derived from an EMBL/GenBank/DDBJ whole genome shotgun (WGS) entry which is preliminary data.</text>
</comment>
<dbReference type="Proteomes" id="UP001218218">
    <property type="component" value="Unassembled WGS sequence"/>
</dbReference>
<name>A0AAD7A7R2_9AGAR</name>